<gene>
    <name evidence="1" type="ORF">A2397_05845</name>
</gene>
<name>A0A1F4ZS91_9BACT</name>
<protein>
    <submittedName>
        <fullName evidence="1">Uncharacterized protein</fullName>
    </submittedName>
</protein>
<proteinExistence type="predicted"/>
<dbReference type="EMBL" id="MEXR01000043">
    <property type="protein sequence ID" value="OGD08988.1"/>
    <property type="molecule type" value="Genomic_DNA"/>
</dbReference>
<sequence>MKTVLIKIDKKIRTMTGPGISSYEEIWGDVWYEIARFLSEKLPAESVDELLVIMESQADEEEKLEKLAGLVSRLEMGKMRLLEKIIYFLDNYERTTK</sequence>
<dbReference type="AlphaFoldDB" id="A0A1F4ZS91"/>
<organism evidence="1 2">
    <name type="scientific">Candidatus Amesbacteria bacterium RIFOXYB1_FULL_44_23</name>
    <dbReference type="NCBI Taxonomy" id="1797263"/>
    <lineage>
        <taxon>Bacteria</taxon>
        <taxon>Candidatus Amesiibacteriota</taxon>
    </lineage>
</organism>
<dbReference type="Proteomes" id="UP000176424">
    <property type="component" value="Unassembled WGS sequence"/>
</dbReference>
<evidence type="ECO:0000313" key="1">
    <source>
        <dbReference type="EMBL" id="OGD08988.1"/>
    </source>
</evidence>
<accession>A0A1F4ZS91</accession>
<evidence type="ECO:0000313" key="2">
    <source>
        <dbReference type="Proteomes" id="UP000176424"/>
    </source>
</evidence>
<comment type="caution">
    <text evidence="1">The sequence shown here is derived from an EMBL/GenBank/DDBJ whole genome shotgun (WGS) entry which is preliminary data.</text>
</comment>
<reference evidence="1 2" key="1">
    <citation type="journal article" date="2016" name="Nat. Commun.">
        <title>Thousands of microbial genomes shed light on interconnected biogeochemical processes in an aquifer system.</title>
        <authorList>
            <person name="Anantharaman K."/>
            <person name="Brown C.T."/>
            <person name="Hug L.A."/>
            <person name="Sharon I."/>
            <person name="Castelle C.J."/>
            <person name="Probst A.J."/>
            <person name="Thomas B.C."/>
            <person name="Singh A."/>
            <person name="Wilkins M.J."/>
            <person name="Karaoz U."/>
            <person name="Brodie E.L."/>
            <person name="Williams K.H."/>
            <person name="Hubbard S.S."/>
            <person name="Banfield J.F."/>
        </authorList>
    </citation>
    <scope>NUCLEOTIDE SEQUENCE [LARGE SCALE GENOMIC DNA]</scope>
</reference>